<dbReference type="EMBL" id="JACEEZ010016255">
    <property type="protein sequence ID" value="KAG0718303.1"/>
    <property type="molecule type" value="Genomic_DNA"/>
</dbReference>
<protein>
    <submittedName>
        <fullName evidence="2">Uncharacterized protein</fullName>
    </submittedName>
</protein>
<reference evidence="2" key="1">
    <citation type="submission" date="2020-07" db="EMBL/GenBank/DDBJ databases">
        <title>The High-quality genome of the commercially important snow crab, Chionoecetes opilio.</title>
        <authorList>
            <person name="Jeong J.-H."/>
            <person name="Ryu S."/>
        </authorList>
    </citation>
    <scope>NUCLEOTIDE SEQUENCE</scope>
    <source>
        <strain evidence="2">MADBK_172401_WGS</strain>
        <tissue evidence="2">Digestive gland</tissue>
    </source>
</reference>
<proteinExistence type="predicted"/>
<organism evidence="2 3">
    <name type="scientific">Chionoecetes opilio</name>
    <name type="common">Atlantic snow crab</name>
    <name type="synonym">Cancer opilio</name>
    <dbReference type="NCBI Taxonomy" id="41210"/>
    <lineage>
        <taxon>Eukaryota</taxon>
        <taxon>Metazoa</taxon>
        <taxon>Ecdysozoa</taxon>
        <taxon>Arthropoda</taxon>
        <taxon>Crustacea</taxon>
        <taxon>Multicrustacea</taxon>
        <taxon>Malacostraca</taxon>
        <taxon>Eumalacostraca</taxon>
        <taxon>Eucarida</taxon>
        <taxon>Decapoda</taxon>
        <taxon>Pleocyemata</taxon>
        <taxon>Brachyura</taxon>
        <taxon>Eubrachyura</taxon>
        <taxon>Majoidea</taxon>
        <taxon>Majidae</taxon>
        <taxon>Chionoecetes</taxon>
    </lineage>
</organism>
<feature type="region of interest" description="Disordered" evidence="1">
    <location>
        <begin position="173"/>
        <end position="204"/>
    </location>
</feature>
<comment type="caution">
    <text evidence="2">The sequence shown here is derived from an EMBL/GenBank/DDBJ whole genome shotgun (WGS) entry which is preliminary data.</text>
</comment>
<evidence type="ECO:0000256" key="1">
    <source>
        <dbReference type="SAM" id="MobiDB-lite"/>
    </source>
</evidence>
<dbReference type="OrthoDB" id="8353640at2759"/>
<keyword evidence="3" id="KW-1185">Reference proteome</keyword>
<sequence length="231" mass="25494">MGPENIPYKGGILHAYAMEVLSETKARVLLPTVTLQNKGHHPAGSTTKDLYQQDIWSPAPQLLGEAAQAGPLLSAAQTREKTSIIYVWKILEGLAPKVGMENRNPRRGRLCYVQSTRASSKGLQTLIHHSFSHNGVPLFNCAPRHIRDLTGITTDTYKHHLDKWLADIPDQPPTSGYSSSNDFKSLRPSVTPAPHPGHSGLPPWSLRQPIKYEAMLVESDSLFCNAATHQH</sequence>
<evidence type="ECO:0000313" key="3">
    <source>
        <dbReference type="Proteomes" id="UP000770661"/>
    </source>
</evidence>
<accession>A0A8J4Y154</accession>
<dbReference type="Proteomes" id="UP000770661">
    <property type="component" value="Unassembled WGS sequence"/>
</dbReference>
<gene>
    <name evidence="2" type="ORF">GWK47_052684</name>
</gene>
<feature type="compositionally biased region" description="Polar residues" evidence="1">
    <location>
        <begin position="173"/>
        <end position="183"/>
    </location>
</feature>
<evidence type="ECO:0000313" key="2">
    <source>
        <dbReference type="EMBL" id="KAG0718303.1"/>
    </source>
</evidence>
<name>A0A8J4Y154_CHIOP</name>
<dbReference type="AlphaFoldDB" id="A0A8J4Y154"/>